<keyword evidence="3" id="KW-1185">Reference proteome</keyword>
<dbReference type="Proteomes" id="UP001595796">
    <property type="component" value="Unassembled WGS sequence"/>
</dbReference>
<sequence length="133" mass="15022">MLYTRHRRLSNLRKIRYRLQTAGRLGGAMKRLVLVSILTGVVPVNAGFLDGNKLHEFCRQEDPWGGGWVAGFHDGYHRAARERGYCAPADVTIRQMFDVLCGYLKENAGTRHRPASELATEAFTEAFPCSKLR</sequence>
<evidence type="ECO:0000313" key="3">
    <source>
        <dbReference type="Proteomes" id="UP001595796"/>
    </source>
</evidence>
<accession>A0ABV9YYF6</accession>
<evidence type="ECO:0000313" key="2">
    <source>
        <dbReference type="EMBL" id="MFC5066552.1"/>
    </source>
</evidence>
<protein>
    <submittedName>
        <fullName evidence="2">Rap1a/Tai family immunity protein</fullName>
    </submittedName>
</protein>
<proteinExistence type="predicted"/>
<name>A0ABV9YYF6_9HYPH</name>
<organism evidence="2 3">
    <name type="scientific">Flaviflagellibacter deserti</name>
    <dbReference type="NCBI Taxonomy" id="2267266"/>
    <lineage>
        <taxon>Bacteria</taxon>
        <taxon>Pseudomonadati</taxon>
        <taxon>Pseudomonadota</taxon>
        <taxon>Alphaproteobacteria</taxon>
        <taxon>Hyphomicrobiales</taxon>
        <taxon>Flaviflagellibacter</taxon>
    </lineage>
</organism>
<gene>
    <name evidence="2" type="ORF">ACFPFW_00810</name>
</gene>
<dbReference type="EMBL" id="JBHSJF010000001">
    <property type="protein sequence ID" value="MFC5066552.1"/>
    <property type="molecule type" value="Genomic_DNA"/>
</dbReference>
<comment type="caution">
    <text evidence="2">The sequence shown here is derived from an EMBL/GenBank/DDBJ whole genome shotgun (WGS) entry which is preliminary data.</text>
</comment>
<dbReference type="RefSeq" id="WP_379769001.1">
    <property type="nucleotide sequence ID" value="NZ_JBHSJF010000001.1"/>
</dbReference>
<feature type="domain" description="Rap1a immunity protein" evidence="1">
    <location>
        <begin position="51"/>
        <end position="129"/>
    </location>
</feature>
<evidence type="ECO:0000259" key="1">
    <source>
        <dbReference type="Pfam" id="PF18602"/>
    </source>
</evidence>
<dbReference type="InterPro" id="IPR041238">
    <property type="entry name" value="Rap1a"/>
</dbReference>
<reference evidence="3" key="1">
    <citation type="journal article" date="2019" name="Int. J. Syst. Evol. Microbiol.">
        <title>The Global Catalogue of Microorganisms (GCM) 10K type strain sequencing project: providing services to taxonomists for standard genome sequencing and annotation.</title>
        <authorList>
            <consortium name="The Broad Institute Genomics Platform"/>
            <consortium name="The Broad Institute Genome Sequencing Center for Infectious Disease"/>
            <person name="Wu L."/>
            <person name="Ma J."/>
        </authorList>
    </citation>
    <scope>NUCLEOTIDE SEQUENCE [LARGE SCALE GENOMIC DNA]</scope>
    <source>
        <strain evidence="3">CGMCC 1.16444</strain>
    </source>
</reference>
<dbReference type="Gene3D" id="1.10.890.40">
    <property type="match status" value="1"/>
</dbReference>
<dbReference type="Pfam" id="PF18602">
    <property type="entry name" value="Rap1a"/>
    <property type="match status" value="1"/>
</dbReference>